<dbReference type="GO" id="GO:0042276">
    <property type="term" value="P:error-prone translesion synthesis"/>
    <property type="evidence" value="ECO:0007669"/>
    <property type="project" value="TreeGrafter"/>
</dbReference>
<dbReference type="CDD" id="cd01700">
    <property type="entry name" value="PolY_Pol_V_umuC"/>
    <property type="match status" value="1"/>
</dbReference>
<dbReference type="GO" id="GO:0003684">
    <property type="term" value="F:damaged DNA binding"/>
    <property type="evidence" value="ECO:0007669"/>
    <property type="project" value="InterPro"/>
</dbReference>
<evidence type="ECO:0000256" key="3">
    <source>
        <dbReference type="ARBA" id="ARBA00022695"/>
    </source>
</evidence>
<dbReference type="GO" id="GO:0006260">
    <property type="term" value="P:DNA replication"/>
    <property type="evidence" value="ECO:0007669"/>
    <property type="project" value="UniProtKB-KW"/>
</dbReference>
<name>S6ER13_LACLL</name>
<proteinExistence type="inferred from homology"/>
<dbReference type="InterPro" id="IPR036775">
    <property type="entry name" value="DNA_pol_Y-fam_lit_finger_sf"/>
</dbReference>
<dbReference type="InterPro" id="IPR043128">
    <property type="entry name" value="Rev_trsase/Diguanyl_cyclase"/>
</dbReference>
<dbReference type="InterPro" id="IPR017961">
    <property type="entry name" value="DNA_pol_Y-fam_little_finger"/>
</dbReference>
<evidence type="ECO:0000256" key="2">
    <source>
        <dbReference type="ARBA" id="ARBA00022457"/>
    </source>
</evidence>
<dbReference type="Pfam" id="PF11799">
    <property type="entry name" value="IMS_C"/>
    <property type="match status" value="1"/>
</dbReference>
<comment type="similarity">
    <text evidence="1">Belongs to the DNA polymerase type-Y family.</text>
</comment>
<dbReference type="PANTHER" id="PTHR11076:SF35">
    <property type="entry name" value="DNA REPAIR PROTEIN HOMOLOG YOBH"/>
    <property type="match status" value="1"/>
</dbReference>
<dbReference type="Gene3D" id="3.30.70.270">
    <property type="match status" value="1"/>
</dbReference>
<evidence type="ECO:0000256" key="4">
    <source>
        <dbReference type="ARBA" id="ARBA00022705"/>
    </source>
</evidence>
<protein>
    <submittedName>
        <fullName evidence="7">ImpB/MucB/SamB family protein</fullName>
    </submittedName>
</protein>
<sequence length="489" mass="56667">MRIEVLDMGYFDYSLEPRRAILFEDVKSNYASIECRERGLDPLTTSLCVMSRSDNSMGLILASSPMFKKVFGKSNVGRSHELPFYPQTRKFNYSRWDKTHRDFYRNVEPPSDEYIRFIEDWAKKTYIVPPRMGLYIQSNIQVLKLFATFTSMAEIHPYSIDESFLDVTESLDYYFPDETDYYKKMDLMAQKIQRTIYHQTRLYVTIGMGDNPLLAKLAMDNYAKHSQNMRALIRYEDVEEKVWSIQEMTDFWGINVRTKRNFEKIGIHSIRELANANPDLIKREMKTIGLQHFFHANGIDETSIHDQYQKASTSFGNSQILPRDYTRQEEVEIVLNEMCEQVAVRLRKEKKEATSLSFFVGFSAKEPRPTIHVSRKIDPTNATVEIQRTVLQLFRERFEGGAVRSVGISANGLIDAPFRLISLFDGVEDDKEIQRQHQEEKIQEAMDTIRKKQGFTAIQKATILKRGSRAIERSKLIGGHSAGGLEGLS</sequence>
<dbReference type="Proteomes" id="UP000015361">
    <property type="component" value="Unassembled WGS sequence"/>
</dbReference>
<dbReference type="GO" id="GO:0009432">
    <property type="term" value="P:SOS response"/>
    <property type="evidence" value="ECO:0007669"/>
    <property type="project" value="TreeGrafter"/>
</dbReference>
<dbReference type="GO" id="GO:0003887">
    <property type="term" value="F:DNA-directed DNA polymerase activity"/>
    <property type="evidence" value="ECO:0007669"/>
    <property type="project" value="UniProtKB-KW"/>
</dbReference>
<comment type="caution">
    <text evidence="7">The sequence shown here is derived from an EMBL/GenBank/DDBJ whole genome shotgun (WGS) entry which is preliminary data.</text>
</comment>
<dbReference type="GO" id="GO:0006281">
    <property type="term" value="P:DNA repair"/>
    <property type="evidence" value="ECO:0007669"/>
    <property type="project" value="InterPro"/>
</dbReference>
<dbReference type="SUPFAM" id="SSF100879">
    <property type="entry name" value="Lesion bypass DNA polymerase (Y-family), little finger domain"/>
    <property type="match status" value="1"/>
</dbReference>
<dbReference type="Gene3D" id="1.10.150.20">
    <property type="entry name" value="5' to 3' exonuclease, C-terminal subdomain"/>
    <property type="match status" value="1"/>
</dbReference>
<evidence type="ECO:0000259" key="6">
    <source>
        <dbReference type="PROSITE" id="PS50173"/>
    </source>
</evidence>
<dbReference type="SUPFAM" id="SSF56672">
    <property type="entry name" value="DNA/RNA polymerases"/>
    <property type="match status" value="1"/>
</dbReference>
<dbReference type="EMBL" id="CBLU010000005">
    <property type="protein sequence ID" value="CDG03765.1"/>
    <property type="molecule type" value="Genomic_DNA"/>
</dbReference>
<dbReference type="PANTHER" id="PTHR11076">
    <property type="entry name" value="DNA REPAIR POLYMERASE UMUC / TRANSFERASE FAMILY MEMBER"/>
    <property type="match status" value="1"/>
</dbReference>
<dbReference type="Gene3D" id="3.30.1490.100">
    <property type="entry name" value="DNA polymerase, Y-family, little finger domain"/>
    <property type="match status" value="1"/>
</dbReference>
<keyword evidence="5" id="KW-0239">DNA-directed DNA polymerase</keyword>
<keyword evidence="5" id="KW-0808">Transferase</keyword>
<feature type="domain" description="UmuC" evidence="6">
    <location>
        <begin position="21"/>
        <end position="255"/>
    </location>
</feature>
<evidence type="ECO:0000313" key="7">
    <source>
        <dbReference type="EMBL" id="CDG03765.1"/>
    </source>
</evidence>
<dbReference type="GO" id="GO:0005829">
    <property type="term" value="C:cytosol"/>
    <property type="evidence" value="ECO:0007669"/>
    <property type="project" value="TreeGrafter"/>
</dbReference>
<dbReference type="InterPro" id="IPR043502">
    <property type="entry name" value="DNA/RNA_pol_sf"/>
</dbReference>
<dbReference type="PROSITE" id="PS50173">
    <property type="entry name" value="UMUC"/>
    <property type="match status" value="1"/>
</dbReference>
<evidence type="ECO:0000313" key="8">
    <source>
        <dbReference type="Proteomes" id="UP000015361"/>
    </source>
</evidence>
<keyword evidence="3" id="KW-0548">Nucleotidyltransferase</keyword>
<accession>S6ER13</accession>
<dbReference type="InterPro" id="IPR050116">
    <property type="entry name" value="DNA_polymerase-Y"/>
</dbReference>
<dbReference type="InterPro" id="IPR001126">
    <property type="entry name" value="UmuC"/>
</dbReference>
<dbReference type="AlphaFoldDB" id="S6ER13"/>
<keyword evidence="2" id="KW-0515">Mutator protein</keyword>
<organism evidence="7 8">
    <name type="scientific">Lactococcus lactis subsp. lactis A12</name>
    <dbReference type="NCBI Taxonomy" id="1137134"/>
    <lineage>
        <taxon>Bacteria</taxon>
        <taxon>Bacillati</taxon>
        <taxon>Bacillota</taxon>
        <taxon>Bacilli</taxon>
        <taxon>Lactobacillales</taxon>
        <taxon>Streptococcaceae</taxon>
        <taxon>Lactococcus</taxon>
    </lineage>
</organism>
<dbReference type="Pfam" id="PF00817">
    <property type="entry name" value="IMS"/>
    <property type="match status" value="1"/>
</dbReference>
<gene>
    <name evidence="7" type="primary">umuC</name>
    <name evidence="7" type="ORF">O9U_11455</name>
</gene>
<reference evidence="7 8" key="1">
    <citation type="journal article" date="2013" name="Appl. Environ. Microbiol.">
        <title>The Carbohydrate Metabolism Signature of Lactococcus lactis Strain A12 Reveals Its Sourdough Ecosystem Origin.</title>
        <authorList>
            <person name="Passerini D."/>
            <person name="Coddeville M."/>
            <person name="Le Bourgeois P."/>
            <person name="Loubiere P."/>
            <person name="Ritzenthaler P."/>
            <person name="Fontagne-Faucher C."/>
            <person name="Daveran-Mingot M.L."/>
            <person name="Cocaign-Bousquet M."/>
        </authorList>
    </citation>
    <scope>NUCLEOTIDE SEQUENCE [LARGE SCALE GENOMIC DNA]</scope>
    <source>
        <strain evidence="7 8">A12</strain>
    </source>
</reference>
<evidence type="ECO:0000256" key="5">
    <source>
        <dbReference type="ARBA" id="ARBA00022932"/>
    </source>
</evidence>
<evidence type="ECO:0000256" key="1">
    <source>
        <dbReference type="ARBA" id="ARBA00010945"/>
    </source>
</evidence>
<keyword evidence="4" id="KW-0235">DNA replication</keyword>